<feature type="domain" description="RNase H type-1" evidence="1">
    <location>
        <begin position="1"/>
        <end position="38"/>
    </location>
</feature>
<dbReference type="EMBL" id="CAKOGL010000007">
    <property type="protein sequence ID" value="CAH2087870.1"/>
    <property type="molecule type" value="Genomic_DNA"/>
</dbReference>
<evidence type="ECO:0000313" key="3">
    <source>
        <dbReference type="Proteomes" id="UP001153954"/>
    </source>
</evidence>
<dbReference type="PROSITE" id="PS50879">
    <property type="entry name" value="RNASE_H_1"/>
    <property type="match status" value="1"/>
</dbReference>
<dbReference type="InterPro" id="IPR036397">
    <property type="entry name" value="RNaseH_sf"/>
</dbReference>
<name>A0AAU9TQN5_EUPED</name>
<comment type="caution">
    <text evidence="2">The sequence shown here is derived from an EMBL/GenBank/DDBJ whole genome shotgun (WGS) entry which is preliminary data.</text>
</comment>
<keyword evidence="3" id="KW-1185">Reference proteome</keyword>
<protein>
    <recommendedName>
        <fullName evidence="1">RNase H type-1 domain-containing protein</fullName>
    </recommendedName>
</protein>
<dbReference type="AlphaFoldDB" id="A0AAU9TQN5"/>
<organism evidence="2 3">
    <name type="scientific">Euphydryas editha</name>
    <name type="common">Edith's checkerspot</name>
    <dbReference type="NCBI Taxonomy" id="104508"/>
    <lineage>
        <taxon>Eukaryota</taxon>
        <taxon>Metazoa</taxon>
        <taxon>Ecdysozoa</taxon>
        <taxon>Arthropoda</taxon>
        <taxon>Hexapoda</taxon>
        <taxon>Insecta</taxon>
        <taxon>Pterygota</taxon>
        <taxon>Neoptera</taxon>
        <taxon>Endopterygota</taxon>
        <taxon>Lepidoptera</taxon>
        <taxon>Glossata</taxon>
        <taxon>Ditrysia</taxon>
        <taxon>Papilionoidea</taxon>
        <taxon>Nymphalidae</taxon>
        <taxon>Nymphalinae</taxon>
        <taxon>Euphydryas</taxon>
    </lineage>
</organism>
<reference evidence="2" key="1">
    <citation type="submission" date="2022-03" db="EMBL/GenBank/DDBJ databases">
        <authorList>
            <person name="Tunstrom K."/>
        </authorList>
    </citation>
    <scope>NUCLEOTIDE SEQUENCE</scope>
</reference>
<sequence length="100" mass="11221">MFLLLHNISGTVEIAWVKSHVGIIGNEAADAATKRAAKLHKAPDYTQYPISYIKYLIRTQNASAWQSRMVSLLKYEQAVLSFSKLADSILSRLKHFNGLT</sequence>
<evidence type="ECO:0000313" key="2">
    <source>
        <dbReference type="EMBL" id="CAH2087870.1"/>
    </source>
</evidence>
<dbReference type="GO" id="GO:0003676">
    <property type="term" value="F:nucleic acid binding"/>
    <property type="evidence" value="ECO:0007669"/>
    <property type="project" value="InterPro"/>
</dbReference>
<dbReference type="GO" id="GO:0004523">
    <property type="term" value="F:RNA-DNA hybrid ribonuclease activity"/>
    <property type="evidence" value="ECO:0007669"/>
    <property type="project" value="InterPro"/>
</dbReference>
<proteinExistence type="predicted"/>
<dbReference type="Gene3D" id="3.30.420.10">
    <property type="entry name" value="Ribonuclease H-like superfamily/Ribonuclease H"/>
    <property type="match status" value="1"/>
</dbReference>
<evidence type="ECO:0000259" key="1">
    <source>
        <dbReference type="PROSITE" id="PS50879"/>
    </source>
</evidence>
<gene>
    <name evidence="2" type="ORF">EEDITHA_LOCUS4086</name>
</gene>
<dbReference type="InterPro" id="IPR012337">
    <property type="entry name" value="RNaseH-like_sf"/>
</dbReference>
<accession>A0AAU9TQN5</accession>
<dbReference type="InterPro" id="IPR002156">
    <property type="entry name" value="RNaseH_domain"/>
</dbReference>
<dbReference type="Proteomes" id="UP001153954">
    <property type="component" value="Unassembled WGS sequence"/>
</dbReference>
<dbReference type="SUPFAM" id="SSF53098">
    <property type="entry name" value="Ribonuclease H-like"/>
    <property type="match status" value="1"/>
</dbReference>